<organism evidence="2 3">
    <name type="scientific">Actinoplanes friuliensis DSM 7358</name>
    <dbReference type="NCBI Taxonomy" id="1246995"/>
    <lineage>
        <taxon>Bacteria</taxon>
        <taxon>Bacillati</taxon>
        <taxon>Actinomycetota</taxon>
        <taxon>Actinomycetes</taxon>
        <taxon>Micromonosporales</taxon>
        <taxon>Micromonosporaceae</taxon>
        <taxon>Actinoplanes</taxon>
    </lineage>
</organism>
<feature type="chain" id="PRO_5039529269" evidence="1">
    <location>
        <begin position="22"/>
        <end position="263"/>
    </location>
</feature>
<reference evidence="2 3" key="1">
    <citation type="journal article" date="2014" name="J. Biotechnol.">
        <title>Complete genome sequence of the actinobacterium Actinoplanes friuliensis HAG 010964, producer of the lipopeptide antibiotic friulimycin.</title>
        <authorList>
            <person name="Ruckert C."/>
            <person name="Szczepanowski R."/>
            <person name="Albersmeier A."/>
            <person name="Goesmann A."/>
            <person name="Fischer N."/>
            <person name="Steinkamper A."/>
            <person name="Puhler A."/>
            <person name="Biener R."/>
            <person name="Schwartz D."/>
            <person name="Kalinowski J."/>
        </authorList>
    </citation>
    <scope>NUCLEOTIDE SEQUENCE [LARGE SCALE GENOMIC DNA]</scope>
    <source>
        <strain evidence="2 3">DSM 7358</strain>
    </source>
</reference>
<sequence length="263" mass="27083">MHRSFVLATAALLAGTVPAVAGAPDTSPPRLVSVSFSRTSVAVSGLTLVPVRIQLRLTDTSGVAENATGMGPSPQITLGPVPGFQERLHPRLALTSGTARDGVWGATVNVPSTWDGVVRMTSVDAVDTAGNELSVRPADAALRVIGTHRPALTLTYTLLPGGGFRIHGRAYFTDTGRPLAGQPLAVAYDSGCDLEGGAADSIVTDARGRYEQRWDNGEPGAAGCAALTGAAAPGQFRTLLAYRLGVTRPGDSAATQEKLVGEN</sequence>
<dbReference type="EMBL" id="CP006272">
    <property type="protein sequence ID" value="AGZ41680.1"/>
    <property type="molecule type" value="Genomic_DNA"/>
</dbReference>
<dbReference type="STRING" id="1246995.AFR_17010"/>
<evidence type="ECO:0000313" key="3">
    <source>
        <dbReference type="Proteomes" id="UP000017746"/>
    </source>
</evidence>
<dbReference type="HOGENOM" id="CLU_1056146_0_0_11"/>
<evidence type="ECO:0000256" key="1">
    <source>
        <dbReference type="SAM" id="SignalP"/>
    </source>
</evidence>
<dbReference type="PATRIC" id="fig|1246995.3.peg.3452"/>
<protein>
    <submittedName>
        <fullName evidence="2">Uncharacterized protein</fullName>
    </submittedName>
</protein>
<accession>U5W148</accession>
<dbReference type="RefSeq" id="WP_023361835.1">
    <property type="nucleotide sequence ID" value="NC_022657.1"/>
</dbReference>
<keyword evidence="1" id="KW-0732">Signal</keyword>
<dbReference type="Proteomes" id="UP000017746">
    <property type="component" value="Chromosome"/>
</dbReference>
<proteinExistence type="predicted"/>
<dbReference type="KEGG" id="afs:AFR_17010"/>
<feature type="signal peptide" evidence="1">
    <location>
        <begin position="1"/>
        <end position="21"/>
    </location>
</feature>
<dbReference type="OrthoDB" id="3405225at2"/>
<keyword evidence="3" id="KW-1185">Reference proteome</keyword>
<name>U5W148_9ACTN</name>
<gene>
    <name evidence="2" type="ORF">AFR_17010</name>
</gene>
<evidence type="ECO:0000313" key="2">
    <source>
        <dbReference type="EMBL" id="AGZ41680.1"/>
    </source>
</evidence>
<dbReference type="AlphaFoldDB" id="U5W148"/>